<evidence type="ECO:0000313" key="2">
    <source>
        <dbReference type="EMBL" id="TDC06703.1"/>
    </source>
</evidence>
<comment type="caution">
    <text evidence="2">The sequence shown here is derived from an EMBL/GenBank/DDBJ whole genome shotgun (WGS) entry which is preliminary data.</text>
</comment>
<dbReference type="OrthoDB" id="3728778at2"/>
<keyword evidence="3" id="KW-1185">Reference proteome</keyword>
<dbReference type="AlphaFoldDB" id="A0A4R4NGG9"/>
<dbReference type="Gene3D" id="3.30.420.60">
    <property type="entry name" value="eRF1 domain 2"/>
    <property type="match status" value="1"/>
</dbReference>
<reference evidence="2 3" key="1">
    <citation type="submission" date="2019-02" db="EMBL/GenBank/DDBJ databases">
        <title>Draft genome sequences of novel Actinobacteria.</title>
        <authorList>
            <person name="Sahin N."/>
            <person name="Ay H."/>
            <person name="Saygin H."/>
        </authorList>
    </citation>
    <scope>NUCLEOTIDE SEQUENCE [LARGE SCALE GENOMIC DNA]</scope>
    <source>
        <strain evidence="2 3">KC201</strain>
    </source>
</reference>
<feature type="domain" description="Actinobacteria/chloroflexi VLRF1 release factor" evidence="1">
    <location>
        <begin position="81"/>
        <end position="213"/>
    </location>
</feature>
<dbReference type="RefSeq" id="WP_132333148.1">
    <property type="nucleotide sequence ID" value="NZ_SMJZ01000050.1"/>
</dbReference>
<evidence type="ECO:0000313" key="3">
    <source>
        <dbReference type="Proteomes" id="UP000295157"/>
    </source>
</evidence>
<organism evidence="2 3">
    <name type="scientific">Nonomuraea longispora</name>
    <dbReference type="NCBI Taxonomy" id="1848320"/>
    <lineage>
        <taxon>Bacteria</taxon>
        <taxon>Bacillati</taxon>
        <taxon>Actinomycetota</taxon>
        <taxon>Actinomycetes</taxon>
        <taxon>Streptosporangiales</taxon>
        <taxon>Streptosporangiaceae</taxon>
        <taxon>Nonomuraea</taxon>
    </lineage>
</organism>
<dbReference type="EMBL" id="SMJZ01000050">
    <property type="protein sequence ID" value="TDC06703.1"/>
    <property type="molecule type" value="Genomic_DNA"/>
</dbReference>
<dbReference type="SUPFAM" id="SSF53137">
    <property type="entry name" value="Translational machinery components"/>
    <property type="match status" value="1"/>
</dbReference>
<name>A0A4R4NGG9_9ACTN</name>
<dbReference type="InterPro" id="IPR042226">
    <property type="entry name" value="eFR1_2_sf"/>
</dbReference>
<gene>
    <name evidence="2" type="ORF">E1267_15450</name>
</gene>
<dbReference type="Pfam" id="PF18859">
    <property type="entry name" value="acVLRF1"/>
    <property type="match status" value="1"/>
</dbReference>
<dbReference type="NCBIfam" id="NF041024">
    <property type="entry name" value="acVLRF1_NCBI"/>
    <property type="match status" value="1"/>
</dbReference>
<accession>A0A4R4NGG9</accession>
<protein>
    <recommendedName>
        <fullName evidence="1">Actinobacteria/chloroflexi VLRF1 release factor domain-containing protein</fullName>
    </recommendedName>
</protein>
<sequence>MNARPASGGGRWVTVPPERLHPWIDGFAGRHGPFSASGDDRVVRLLADDGARAELHVPFPPMTPPGPPHVTRLVAHASAERRVGVFLVRLGGYAAGVFHGSGLVASKVGSRLVQGRTAAGGWSQQRFARRRRKQAAQAFDDAVATAVRVLSPHLGELDAVVLGGDRRAVDALRHDRRLAPLLALETEPFLVVPDPKLAVLKDTPATFRAVRVRVVDAPGGSSPG</sequence>
<dbReference type="InterPro" id="IPR040783">
    <property type="entry name" value="VLRF1"/>
</dbReference>
<proteinExistence type="predicted"/>
<dbReference type="Proteomes" id="UP000295157">
    <property type="component" value="Unassembled WGS sequence"/>
</dbReference>
<evidence type="ECO:0000259" key="1">
    <source>
        <dbReference type="Pfam" id="PF18859"/>
    </source>
</evidence>